<dbReference type="RefSeq" id="WP_143085798.1">
    <property type="nucleotide sequence ID" value="NZ_FOTC01000010.1"/>
</dbReference>
<protein>
    <submittedName>
        <fullName evidence="1">Uncharacterized protein</fullName>
    </submittedName>
</protein>
<gene>
    <name evidence="1" type="ORF">SAMN04487950_4485</name>
</gene>
<proteinExistence type="predicted"/>
<dbReference type="AlphaFoldDB" id="A0A1I4JEL5"/>
<reference evidence="2" key="1">
    <citation type="submission" date="2016-10" db="EMBL/GenBank/DDBJ databases">
        <authorList>
            <person name="Varghese N."/>
            <person name="Submissions S."/>
        </authorList>
    </citation>
    <scope>NUCLEOTIDE SEQUENCE [LARGE SCALE GENOMIC DNA]</scope>
    <source>
        <strain evidence="2">CGMCC 1.7738</strain>
    </source>
</reference>
<dbReference type="EMBL" id="FOTC01000010">
    <property type="protein sequence ID" value="SFL64566.1"/>
    <property type="molecule type" value="Genomic_DNA"/>
</dbReference>
<organism evidence="1 2">
    <name type="scientific">Halogranum rubrum</name>
    <dbReference type="NCBI Taxonomy" id="553466"/>
    <lineage>
        <taxon>Archaea</taxon>
        <taxon>Methanobacteriati</taxon>
        <taxon>Methanobacteriota</taxon>
        <taxon>Stenosarchaea group</taxon>
        <taxon>Halobacteria</taxon>
        <taxon>Halobacteriales</taxon>
        <taxon>Haloferacaceae</taxon>
    </lineage>
</organism>
<keyword evidence="2" id="KW-1185">Reference proteome</keyword>
<accession>A0A1I4JEL5</accession>
<dbReference type="STRING" id="553466.SAMN04487950_4485"/>
<dbReference type="Proteomes" id="UP000199607">
    <property type="component" value="Unassembled WGS sequence"/>
</dbReference>
<evidence type="ECO:0000313" key="2">
    <source>
        <dbReference type="Proteomes" id="UP000199607"/>
    </source>
</evidence>
<sequence>MNENTVEALESVIDRRGSDGRYTDENLPEPLAGTEFVTASEELPNRCQHDGCRISCQVVERNGGDVQLECRREEYPHTFTINSAEYTFYDIEFESLLRTVADHIGEDISSVAFDLPRRVTAITDSGLRLTMPVAPARFEREVMEIYAEALRDDQPTLLLTTEGKLEDLLELASLFSTGSLVYATPLSALAETSGHLSTMTETAQAIQAMEQKFVDERYEEAGDLVHRVNMNPRYILTELNHMRLLRKTGHLSGGDRLETVTELVFSHLFSTYPGEGGEDDSGQSVPDNLFHIPALDSSKYSESILGVVDAKSADRAKFGREEARGKHDEYLERAERESINTDQVAHAFVILEFKGQQEIEFFDKMDEFYDEETHLVIFTADALAMLMAAYLAATVANELELIRGDFRSAIYPLFEPTAFRDAGLARVEREVGQLQEDYRDRYLQRPRLLIVHRRVVEKQLQRCLASEKEIEPIFERYFADMPLI</sequence>
<evidence type="ECO:0000313" key="1">
    <source>
        <dbReference type="EMBL" id="SFL64566.1"/>
    </source>
</evidence>
<name>A0A1I4JEL5_9EURY</name>